<proteinExistence type="predicted"/>
<comment type="caution">
    <text evidence="2">The sequence shown here is derived from an EMBL/GenBank/DDBJ whole genome shotgun (WGS) entry which is preliminary data.</text>
</comment>
<gene>
    <name evidence="2" type="ORF">M406DRAFT_333347</name>
</gene>
<dbReference type="EMBL" id="MU032351">
    <property type="protein sequence ID" value="KAF3761271.1"/>
    <property type="molecule type" value="Genomic_DNA"/>
</dbReference>
<protein>
    <submittedName>
        <fullName evidence="2">Uncharacterized protein</fullName>
    </submittedName>
</protein>
<dbReference type="OrthoDB" id="5238938at2759"/>
<keyword evidence="3" id="KW-1185">Reference proteome</keyword>
<reference evidence="2" key="1">
    <citation type="journal article" date="2020" name="Phytopathology">
        <title>Genome sequence of the chestnut blight fungus Cryphonectria parasitica EP155: A fundamental resource for an archetypical invasive plant pathogen.</title>
        <authorList>
            <person name="Crouch J.A."/>
            <person name="Dawe A."/>
            <person name="Aerts A."/>
            <person name="Barry K."/>
            <person name="Churchill A.C.L."/>
            <person name="Grimwood J."/>
            <person name="Hillman B."/>
            <person name="Milgroom M.G."/>
            <person name="Pangilinan J."/>
            <person name="Smith M."/>
            <person name="Salamov A."/>
            <person name="Schmutz J."/>
            <person name="Yadav J."/>
            <person name="Grigoriev I.V."/>
            <person name="Nuss D."/>
        </authorList>
    </citation>
    <scope>NUCLEOTIDE SEQUENCE</scope>
    <source>
        <strain evidence="2">EP155</strain>
    </source>
</reference>
<evidence type="ECO:0000313" key="3">
    <source>
        <dbReference type="Proteomes" id="UP000803844"/>
    </source>
</evidence>
<dbReference type="Proteomes" id="UP000803844">
    <property type="component" value="Unassembled WGS sequence"/>
</dbReference>
<dbReference type="AlphaFoldDB" id="A0A9P5CKS4"/>
<feature type="region of interest" description="Disordered" evidence="1">
    <location>
        <begin position="1"/>
        <end position="32"/>
    </location>
</feature>
<accession>A0A9P5CKS4</accession>
<evidence type="ECO:0000313" key="2">
    <source>
        <dbReference type="EMBL" id="KAF3761271.1"/>
    </source>
</evidence>
<dbReference type="GeneID" id="63837966"/>
<feature type="compositionally biased region" description="Polar residues" evidence="1">
    <location>
        <begin position="1"/>
        <end position="15"/>
    </location>
</feature>
<organism evidence="2 3">
    <name type="scientific">Cryphonectria parasitica (strain ATCC 38755 / EP155)</name>
    <dbReference type="NCBI Taxonomy" id="660469"/>
    <lineage>
        <taxon>Eukaryota</taxon>
        <taxon>Fungi</taxon>
        <taxon>Dikarya</taxon>
        <taxon>Ascomycota</taxon>
        <taxon>Pezizomycotina</taxon>
        <taxon>Sordariomycetes</taxon>
        <taxon>Sordariomycetidae</taxon>
        <taxon>Diaporthales</taxon>
        <taxon>Cryphonectriaceae</taxon>
        <taxon>Cryphonectria-Endothia species complex</taxon>
        <taxon>Cryphonectria</taxon>
    </lineage>
</organism>
<name>A0A9P5CKS4_CRYP1</name>
<dbReference type="RefSeq" id="XP_040772250.1">
    <property type="nucleotide sequence ID" value="XM_040920837.1"/>
</dbReference>
<sequence>MANTTDTEQQETHISGQLDAFSHDSATTPSLADPKDLLRRIKGYLRETTKVNSVTRGLENCLDDDVYLISESEVPGLLCHLSDPAEQLRKQVHVVAFSDSPGSSSKPPSRVLRPLRSVPATAADPATTIASSQAVMTKGAGDPDEEEIAKKTSATKATIVSRNSVTEITWHPSPGNLQGKDVTTTEGCRSIGEMARTLWDGHTELVNGYDDRREAEGTKRRPSVLARVHQKSVQFGQVVSSYLNGAYLNTDYRPRRPSNIVRMKAMLDRKPPRAKEDAAIFSALTGAKPLQHDD</sequence>
<evidence type="ECO:0000256" key="1">
    <source>
        <dbReference type="SAM" id="MobiDB-lite"/>
    </source>
</evidence>